<evidence type="ECO:0000256" key="1">
    <source>
        <dbReference type="ARBA" id="ARBA00004141"/>
    </source>
</evidence>
<dbReference type="RefSeq" id="WP_169454135.1">
    <property type="nucleotide sequence ID" value="NZ_CP051774.1"/>
</dbReference>
<comment type="subcellular location">
    <subcellularLocation>
        <location evidence="1">Membrane</location>
        <topology evidence="1">Multi-pass membrane protein</topology>
    </subcellularLocation>
</comment>
<feature type="transmembrane region" description="Helical" evidence="6">
    <location>
        <begin position="230"/>
        <end position="250"/>
    </location>
</feature>
<dbReference type="PANTHER" id="PTHR30238:SF0">
    <property type="entry name" value="THYLAKOID MEMBRANE PROTEIN TERC, CHLOROPLASTIC"/>
    <property type="match status" value="1"/>
</dbReference>
<dbReference type="InterPro" id="IPR005496">
    <property type="entry name" value="Integral_membrane_TerC"/>
</dbReference>
<evidence type="ECO:0000256" key="6">
    <source>
        <dbReference type="SAM" id="Phobius"/>
    </source>
</evidence>
<keyword evidence="8" id="KW-1185">Reference proteome</keyword>
<organism evidence="7 8">
    <name type="scientific">Luteolibacter luteus</name>
    <dbReference type="NCBI Taxonomy" id="2728835"/>
    <lineage>
        <taxon>Bacteria</taxon>
        <taxon>Pseudomonadati</taxon>
        <taxon>Verrucomicrobiota</taxon>
        <taxon>Verrucomicrobiia</taxon>
        <taxon>Verrucomicrobiales</taxon>
        <taxon>Verrucomicrobiaceae</taxon>
        <taxon>Luteolibacter</taxon>
    </lineage>
</organism>
<keyword evidence="3 6" id="KW-0812">Transmembrane</keyword>
<dbReference type="NCBIfam" id="TIGR03718">
    <property type="entry name" value="R_switched_Alx"/>
    <property type="match status" value="1"/>
</dbReference>
<gene>
    <name evidence="7" type="ORF">HHL09_08500</name>
</gene>
<dbReference type="Pfam" id="PF03741">
    <property type="entry name" value="TerC"/>
    <property type="match status" value="1"/>
</dbReference>
<proteinExistence type="inferred from homology"/>
<feature type="transmembrane region" description="Helical" evidence="6">
    <location>
        <begin position="200"/>
        <end position="224"/>
    </location>
</feature>
<accession>A0A858RGB9</accession>
<name>A0A858RGB9_9BACT</name>
<dbReference type="Proteomes" id="UP000501812">
    <property type="component" value="Chromosome"/>
</dbReference>
<dbReference type="KEGG" id="luo:HHL09_08500"/>
<keyword evidence="4 6" id="KW-1133">Transmembrane helix</keyword>
<comment type="similarity">
    <text evidence="2">Belongs to the TerC family.</text>
</comment>
<feature type="transmembrane region" description="Helical" evidence="6">
    <location>
        <begin position="12"/>
        <end position="32"/>
    </location>
</feature>
<reference evidence="7 8" key="1">
    <citation type="submission" date="2020-04" db="EMBL/GenBank/DDBJ databases">
        <title>Luteolibacter sp. G-1-1-1 isolated from soil.</title>
        <authorList>
            <person name="Dahal R.H."/>
        </authorList>
    </citation>
    <scope>NUCLEOTIDE SEQUENCE [LARGE SCALE GENOMIC DNA]</scope>
    <source>
        <strain evidence="7 8">G-1-1-1</strain>
    </source>
</reference>
<protein>
    <submittedName>
        <fullName evidence="7">TerC family protein</fullName>
    </submittedName>
</protein>
<feature type="transmembrane region" description="Helical" evidence="6">
    <location>
        <begin position="44"/>
        <end position="64"/>
    </location>
</feature>
<evidence type="ECO:0000313" key="7">
    <source>
        <dbReference type="EMBL" id="QJE95822.1"/>
    </source>
</evidence>
<dbReference type="GO" id="GO:0016020">
    <property type="term" value="C:membrane"/>
    <property type="evidence" value="ECO:0007669"/>
    <property type="project" value="UniProtKB-SubCell"/>
</dbReference>
<evidence type="ECO:0000313" key="8">
    <source>
        <dbReference type="Proteomes" id="UP000501812"/>
    </source>
</evidence>
<feature type="transmembrane region" description="Helical" evidence="6">
    <location>
        <begin position="84"/>
        <end position="102"/>
    </location>
</feature>
<sequence>MLAATTASIPVSWWVIFNGFVLFMLALDLGVFNRKAHVVKVKEALGWTAVWIALAMAFNVWVGWKLGGQAGKEFLAGYVLEKSLSVDNVFVFAVIFSFFKVPREYQHKVLFWGIFGALALRAGMIAGGAALITNFSWIIYIFAALLVFTGIKMFFHDEDSVDPGKSIAVRLLKRTMPMTEGYRGGHFMVVENGRRMATPLLAVLLCVEVTDVIFAVDSIPAIFAITTDTFIVYTSNVFAILGLRSLYFAIAGILPYFHFLKYGLGVILVFVGVKMSLAHSAWKIDTNVSLGVIGGVLAISTIASVIHRKLHPLPESPLEAALEEHSEEVKEEK</sequence>
<feature type="transmembrane region" description="Helical" evidence="6">
    <location>
        <begin position="288"/>
        <end position="306"/>
    </location>
</feature>
<dbReference type="PANTHER" id="PTHR30238">
    <property type="entry name" value="MEMBRANE BOUND PREDICTED REDOX MODULATOR"/>
    <property type="match status" value="1"/>
</dbReference>
<keyword evidence="5 6" id="KW-0472">Membrane</keyword>
<evidence type="ECO:0000256" key="5">
    <source>
        <dbReference type="ARBA" id="ARBA00023136"/>
    </source>
</evidence>
<dbReference type="AlphaFoldDB" id="A0A858RGB9"/>
<evidence type="ECO:0000256" key="2">
    <source>
        <dbReference type="ARBA" id="ARBA00007511"/>
    </source>
</evidence>
<dbReference type="EMBL" id="CP051774">
    <property type="protein sequence ID" value="QJE95822.1"/>
    <property type="molecule type" value="Genomic_DNA"/>
</dbReference>
<evidence type="ECO:0000256" key="3">
    <source>
        <dbReference type="ARBA" id="ARBA00022692"/>
    </source>
</evidence>
<evidence type="ECO:0000256" key="4">
    <source>
        <dbReference type="ARBA" id="ARBA00022989"/>
    </source>
</evidence>
<feature type="transmembrane region" description="Helical" evidence="6">
    <location>
        <begin position="109"/>
        <end position="131"/>
    </location>
</feature>
<feature type="transmembrane region" description="Helical" evidence="6">
    <location>
        <begin position="137"/>
        <end position="155"/>
    </location>
</feature>
<dbReference type="InterPro" id="IPR022369">
    <property type="entry name" value="Integral_membrane_TerC_rswitch"/>
</dbReference>